<dbReference type="GO" id="GO:0016987">
    <property type="term" value="F:sigma factor activity"/>
    <property type="evidence" value="ECO:0007669"/>
    <property type="project" value="UniProtKB-KW"/>
</dbReference>
<dbReference type="NCBIfam" id="TIGR02937">
    <property type="entry name" value="sigma70-ECF"/>
    <property type="match status" value="1"/>
</dbReference>
<feature type="domain" description="RNA polymerase sigma factor 70 region 4 type 2" evidence="6">
    <location>
        <begin position="120"/>
        <end position="172"/>
    </location>
</feature>
<keyword evidence="2" id="KW-0805">Transcription regulation</keyword>
<dbReference type="InterPro" id="IPR013324">
    <property type="entry name" value="RNA_pol_sigma_r3/r4-like"/>
</dbReference>
<dbReference type="InterPro" id="IPR007627">
    <property type="entry name" value="RNA_pol_sigma70_r2"/>
</dbReference>
<evidence type="ECO:0000313" key="8">
    <source>
        <dbReference type="Proteomes" id="UP000248054"/>
    </source>
</evidence>
<dbReference type="OrthoDB" id="1056775at2"/>
<comment type="caution">
    <text evidence="7">The sequence shown here is derived from an EMBL/GenBank/DDBJ whole genome shotgun (WGS) entry which is preliminary data.</text>
</comment>
<gene>
    <name evidence="7" type="ORF">DFQ11_10491</name>
</gene>
<accession>A0A2V4XE37</accession>
<dbReference type="RefSeq" id="WP_110475858.1">
    <property type="nucleotide sequence ID" value="NZ_BMWQ01000004.1"/>
</dbReference>
<dbReference type="PANTHER" id="PTHR43133">
    <property type="entry name" value="RNA POLYMERASE ECF-TYPE SIGMA FACTO"/>
    <property type="match status" value="1"/>
</dbReference>
<dbReference type="InterPro" id="IPR039425">
    <property type="entry name" value="RNA_pol_sigma-70-like"/>
</dbReference>
<keyword evidence="8" id="KW-1185">Reference proteome</keyword>
<dbReference type="InterPro" id="IPR013325">
    <property type="entry name" value="RNA_pol_sigma_r2"/>
</dbReference>
<evidence type="ECO:0000313" key="7">
    <source>
        <dbReference type="EMBL" id="PYE80724.1"/>
    </source>
</evidence>
<dbReference type="Pfam" id="PF08281">
    <property type="entry name" value="Sigma70_r4_2"/>
    <property type="match status" value="1"/>
</dbReference>
<dbReference type="GO" id="GO:0006352">
    <property type="term" value="P:DNA-templated transcription initiation"/>
    <property type="evidence" value="ECO:0007669"/>
    <property type="project" value="InterPro"/>
</dbReference>
<dbReference type="InterPro" id="IPR014284">
    <property type="entry name" value="RNA_pol_sigma-70_dom"/>
</dbReference>
<dbReference type="CDD" id="cd06171">
    <property type="entry name" value="Sigma70_r4"/>
    <property type="match status" value="1"/>
</dbReference>
<comment type="similarity">
    <text evidence="1">Belongs to the sigma-70 factor family. ECF subfamily.</text>
</comment>
<dbReference type="EMBL" id="QJTD01000004">
    <property type="protein sequence ID" value="PYE80724.1"/>
    <property type="molecule type" value="Genomic_DNA"/>
</dbReference>
<evidence type="ECO:0000259" key="6">
    <source>
        <dbReference type="Pfam" id="PF08281"/>
    </source>
</evidence>
<keyword evidence="4" id="KW-0804">Transcription</keyword>
<dbReference type="PANTHER" id="PTHR43133:SF46">
    <property type="entry name" value="RNA POLYMERASE SIGMA-70 FACTOR ECF SUBFAMILY"/>
    <property type="match status" value="1"/>
</dbReference>
<dbReference type="Proteomes" id="UP000248054">
    <property type="component" value="Unassembled WGS sequence"/>
</dbReference>
<dbReference type="Pfam" id="PF04542">
    <property type="entry name" value="Sigma70_r2"/>
    <property type="match status" value="1"/>
</dbReference>
<evidence type="ECO:0000256" key="3">
    <source>
        <dbReference type="ARBA" id="ARBA00023082"/>
    </source>
</evidence>
<sequence length="187" mass="22040">MKVIQLHKNETKLIQRAAKQNREAQHVLYELHSPKMLSVCRYYIQDVQQAEEVMLNGFFKVFKYLSNFKNEGSFEGWIRRIMVREAISYLRQKKSIEFATEDDYLEHDSFNNINTNIELAEIQQVIDGLPEGYRMVFVMYAIEGYKHNEIAVLLNISEGTSKSQLFKARQMLQKRITELNSNSYVTN</sequence>
<dbReference type="InterPro" id="IPR013249">
    <property type="entry name" value="RNA_pol_sigma70_r4_t2"/>
</dbReference>
<feature type="domain" description="RNA polymerase sigma-70 region 2" evidence="5">
    <location>
        <begin position="28"/>
        <end position="94"/>
    </location>
</feature>
<dbReference type="SUPFAM" id="SSF88659">
    <property type="entry name" value="Sigma3 and sigma4 domains of RNA polymerase sigma factors"/>
    <property type="match status" value="1"/>
</dbReference>
<dbReference type="SUPFAM" id="SSF88946">
    <property type="entry name" value="Sigma2 domain of RNA polymerase sigma factors"/>
    <property type="match status" value="1"/>
</dbReference>
<keyword evidence="3" id="KW-0731">Sigma factor</keyword>
<proteinExistence type="inferred from homology"/>
<reference evidence="7 8" key="1">
    <citation type="submission" date="2018-06" db="EMBL/GenBank/DDBJ databases">
        <title>Genomic Encyclopedia of Type Strains, Phase III (KMG-III): the genomes of soil and plant-associated and newly described type strains.</title>
        <authorList>
            <person name="Whitman W."/>
        </authorList>
    </citation>
    <scope>NUCLEOTIDE SEQUENCE [LARGE SCALE GENOMIC DNA]</scope>
    <source>
        <strain evidence="7 8">CECT 7945</strain>
    </source>
</reference>
<dbReference type="Gene3D" id="1.10.10.10">
    <property type="entry name" value="Winged helix-like DNA-binding domain superfamily/Winged helix DNA-binding domain"/>
    <property type="match status" value="1"/>
</dbReference>
<evidence type="ECO:0000256" key="4">
    <source>
        <dbReference type="ARBA" id="ARBA00023163"/>
    </source>
</evidence>
<evidence type="ECO:0000256" key="2">
    <source>
        <dbReference type="ARBA" id="ARBA00023015"/>
    </source>
</evidence>
<dbReference type="Gene3D" id="1.10.1740.10">
    <property type="match status" value="1"/>
</dbReference>
<dbReference type="GO" id="GO:0003677">
    <property type="term" value="F:DNA binding"/>
    <property type="evidence" value="ECO:0007669"/>
    <property type="project" value="InterPro"/>
</dbReference>
<organism evidence="7 8">
    <name type="scientific">Winogradskyella epiphytica</name>
    <dbReference type="NCBI Taxonomy" id="262005"/>
    <lineage>
        <taxon>Bacteria</taxon>
        <taxon>Pseudomonadati</taxon>
        <taxon>Bacteroidota</taxon>
        <taxon>Flavobacteriia</taxon>
        <taxon>Flavobacteriales</taxon>
        <taxon>Flavobacteriaceae</taxon>
        <taxon>Winogradskyella</taxon>
    </lineage>
</organism>
<name>A0A2V4XE37_9FLAO</name>
<evidence type="ECO:0000259" key="5">
    <source>
        <dbReference type="Pfam" id="PF04542"/>
    </source>
</evidence>
<protein>
    <submittedName>
        <fullName evidence="7">RNA polymerase sigma-70 factor (ECF subfamily)</fullName>
    </submittedName>
</protein>
<evidence type="ECO:0000256" key="1">
    <source>
        <dbReference type="ARBA" id="ARBA00010641"/>
    </source>
</evidence>
<dbReference type="AlphaFoldDB" id="A0A2V4XE37"/>
<dbReference type="InterPro" id="IPR036388">
    <property type="entry name" value="WH-like_DNA-bd_sf"/>
</dbReference>